<sequence length="172" mass="19786">MIERAAALLAREPATLYTLLDGARDRSISRRVRASELPSQSLYEGEGGDELAPFGPYLIELPSAAQAIEAWLREDWGKSRGVFLTSKEPFAAVRRHLRRFLKVQLEDGRKVYFRFYDPRVLRLFLPRCTYEEWIEFFGPVESYLAEAEDGQALLRFRRDADAPDPERMGLAT</sequence>
<proteinExistence type="predicted"/>
<dbReference type="Pfam" id="PF13503">
    <property type="entry name" value="DUF4123"/>
    <property type="match status" value="1"/>
</dbReference>
<dbReference type="RefSeq" id="WP_129354502.1">
    <property type="nucleotide sequence ID" value="NZ_CP012670.1"/>
</dbReference>
<evidence type="ECO:0000313" key="2">
    <source>
        <dbReference type="EMBL" id="AUX26717.1"/>
    </source>
</evidence>
<dbReference type="OrthoDB" id="955748at2"/>
<protein>
    <recommendedName>
        <fullName evidence="1">DUF4123 domain-containing protein</fullName>
    </recommendedName>
</protein>
<reference evidence="2 3" key="1">
    <citation type="submission" date="2015-09" db="EMBL/GenBank/DDBJ databases">
        <title>Sorangium comparison.</title>
        <authorList>
            <person name="Zaburannyi N."/>
            <person name="Bunk B."/>
            <person name="Overmann J."/>
            <person name="Mueller R."/>
        </authorList>
    </citation>
    <scope>NUCLEOTIDE SEQUENCE [LARGE SCALE GENOMIC DNA]</scope>
    <source>
        <strain evidence="2 3">So ceGT47</strain>
    </source>
</reference>
<evidence type="ECO:0000313" key="3">
    <source>
        <dbReference type="Proteomes" id="UP000295781"/>
    </source>
</evidence>
<gene>
    <name evidence="2" type="ORF">SOCEGT47_072870</name>
</gene>
<accession>A0A4P2QAM2</accession>
<dbReference type="AlphaFoldDB" id="A0A4P2QAM2"/>
<dbReference type="Proteomes" id="UP000295781">
    <property type="component" value="Chromosome"/>
</dbReference>
<dbReference type="EMBL" id="CP012670">
    <property type="protein sequence ID" value="AUX26717.1"/>
    <property type="molecule type" value="Genomic_DNA"/>
</dbReference>
<dbReference type="InterPro" id="IPR025391">
    <property type="entry name" value="DUF4123"/>
</dbReference>
<name>A0A4P2QAM2_SORCE</name>
<feature type="domain" description="DUF4123" evidence="1">
    <location>
        <begin position="16"/>
        <end position="133"/>
    </location>
</feature>
<organism evidence="2 3">
    <name type="scientific">Sorangium cellulosum</name>
    <name type="common">Polyangium cellulosum</name>
    <dbReference type="NCBI Taxonomy" id="56"/>
    <lineage>
        <taxon>Bacteria</taxon>
        <taxon>Pseudomonadati</taxon>
        <taxon>Myxococcota</taxon>
        <taxon>Polyangia</taxon>
        <taxon>Polyangiales</taxon>
        <taxon>Polyangiaceae</taxon>
        <taxon>Sorangium</taxon>
    </lineage>
</organism>
<evidence type="ECO:0000259" key="1">
    <source>
        <dbReference type="Pfam" id="PF13503"/>
    </source>
</evidence>